<dbReference type="AlphaFoldDB" id="V5W5Y2"/>
<geneLocation type="mitochondrion" evidence="1"/>
<keyword evidence="1" id="KW-0496">Mitochondrion</keyword>
<dbReference type="GeneID" id="17963554"/>
<proteinExistence type="predicted"/>
<organism evidence="1">
    <name type="scientific">Rhynchosporium agropyri</name>
    <dbReference type="NCBI Taxonomy" id="914238"/>
    <lineage>
        <taxon>Eukaryota</taxon>
        <taxon>Fungi</taxon>
        <taxon>Dikarya</taxon>
        <taxon>Ascomycota</taxon>
        <taxon>Pezizomycotina</taxon>
        <taxon>Leotiomycetes</taxon>
        <taxon>Helotiales</taxon>
        <taxon>Ploettnerulaceae</taxon>
        <taxon>Rhynchosporium</taxon>
    </lineage>
</organism>
<sequence length="109" mass="12119">MLGLYLNNKGVRILPQYDTYYPQTLFYDVNGNKENKISIIAILGYMSTLSTSNTVDFVDNKIKFKPGGSNPAHRKFLLGKTNTNTNTSNQENISIGAKGDFFSKITCIA</sequence>
<accession>V5W5Y2</accession>
<dbReference type="RefSeq" id="YP_008965305.1">
    <property type="nucleotide sequence ID" value="NC_023125.1"/>
</dbReference>
<reference evidence="1" key="1">
    <citation type="submission" date="2013-09" db="EMBL/GenBank/DDBJ databases">
        <authorList>
            <person name="Torriani S.F.F."/>
            <person name="Penselin D."/>
            <person name="Knogge W."/>
            <person name="Felder M."/>
            <person name="Taudien S."/>
            <person name="Platzer M."/>
            <person name="McDonald B.A."/>
            <person name="Brunner P.C."/>
        </authorList>
    </citation>
    <scope>NUCLEOTIDE SEQUENCE</scope>
</reference>
<gene>
    <name evidence="1" type="primary">cox1i8 3</name>
</gene>
<reference evidence="1" key="2">
    <citation type="journal article" date="2014" name="Fungal Genet. Biol.">
        <title>Comparative analysis of mitochondrial genomes from closely related Rhynchosporium species reveals extensive intron invasion.</title>
        <authorList>
            <person name="Torriani S.F."/>
            <person name="Penselin D."/>
            <person name="Knogge W."/>
            <person name="Felder M."/>
            <person name="Taudien S."/>
            <person name="Platzer M."/>
            <person name="McDonald B.A."/>
            <person name="Brunner P.C."/>
        </authorList>
    </citation>
    <scope>NUCLEOTIDE SEQUENCE</scope>
</reference>
<name>V5W5Y2_9HELO</name>
<protein>
    <submittedName>
        <fullName evidence="1">Uncharacterized protein</fullName>
    </submittedName>
</protein>
<dbReference type="EMBL" id="KF650572">
    <property type="protein sequence ID" value="AHC02331.1"/>
    <property type="molecule type" value="Genomic_DNA"/>
</dbReference>
<evidence type="ECO:0000313" key="1">
    <source>
        <dbReference type="EMBL" id="AHC02331.1"/>
    </source>
</evidence>